<dbReference type="InterPro" id="IPR035901">
    <property type="entry name" value="GIY-YIG_endonuc_sf"/>
</dbReference>
<dbReference type="PROSITE" id="PS50164">
    <property type="entry name" value="GIY_YIG"/>
    <property type="match status" value="1"/>
</dbReference>
<protein>
    <recommendedName>
        <fullName evidence="2">GIY-YIG domain-containing protein</fullName>
    </recommendedName>
</protein>
<dbReference type="InterPro" id="IPR006350">
    <property type="entry name" value="Intron_endoG1"/>
</dbReference>
<evidence type="ECO:0000313" key="4">
    <source>
        <dbReference type="Proteomes" id="UP000249377"/>
    </source>
</evidence>
<comment type="caution">
    <text evidence="3">The sequence shown here is derived from an EMBL/GenBank/DDBJ whole genome shotgun (WGS) entry which is preliminary data.</text>
</comment>
<dbReference type="InterPro" id="IPR003611">
    <property type="entry name" value="NUMOD3"/>
</dbReference>
<dbReference type="Pfam" id="PF22083">
    <property type="entry name" value="I-HmuI_NUMOD-like"/>
    <property type="match status" value="1"/>
</dbReference>
<dbReference type="InterPro" id="IPR000305">
    <property type="entry name" value="GIY-YIG_endonuc"/>
</dbReference>
<dbReference type="InterPro" id="IPR054307">
    <property type="entry name" value="I-HmuI_NUMOD-like"/>
</dbReference>
<gene>
    <name evidence="3" type="ORF">DPQ25_14075</name>
</gene>
<dbReference type="GO" id="GO:0003677">
    <property type="term" value="F:DNA binding"/>
    <property type="evidence" value="ECO:0007669"/>
    <property type="project" value="InterPro"/>
</dbReference>
<dbReference type="GO" id="GO:0004519">
    <property type="term" value="F:endonuclease activity"/>
    <property type="evidence" value="ECO:0007669"/>
    <property type="project" value="InterPro"/>
</dbReference>
<name>A0A328UAH8_9FIRM</name>
<dbReference type="InterPro" id="IPR036388">
    <property type="entry name" value="WH-like_DNA-bd_sf"/>
</dbReference>
<dbReference type="Pfam" id="PF07460">
    <property type="entry name" value="NUMOD3"/>
    <property type="match status" value="1"/>
</dbReference>
<evidence type="ECO:0000313" key="3">
    <source>
        <dbReference type="EMBL" id="RAQ21886.1"/>
    </source>
</evidence>
<evidence type="ECO:0000259" key="2">
    <source>
        <dbReference type="PROSITE" id="PS50164"/>
    </source>
</evidence>
<comment type="similarity">
    <text evidence="1">To endonucleases of group I introns of fungi and phage.</text>
</comment>
<evidence type="ECO:0000256" key="1">
    <source>
        <dbReference type="ARBA" id="ARBA00010045"/>
    </source>
</evidence>
<sequence length="244" mass="28255">MSSGIYKITNTLDGHFYIGQSRNLERRWYLHKNNATKVKAHYTVLEKAFKKYGIDSFEFEVIEYCPVERLNEREIYYISKQKPQYNMNSGGAGNNDYICREDTKAVLRKYGKRQWEGYDNETKRKIVQTQLTGPRVGSHRSKETKKLLSQKTKAYFQRNGGMPEEQKLKISCALHGKPRPNYGHYKPVRAVFDGEIEYEFGSIKEAAATLQIDGGSIVNCLKGKRKTAGGYSWEYCSQETIRKE</sequence>
<accession>A0A328UAH8</accession>
<dbReference type="SMART" id="SM00465">
    <property type="entry name" value="GIYc"/>
    <property type="match status" value="1"/>
</dbReference>
<dbReference type="EMBL" id="QLYR01000020">
    <property type="protein sequence ID" value="RAQ21886.1"/>
    <property type="molecule type" value="Genomic_DNA"/>
</dbReference>
<dbReference type="Gene3D" id="3.40.1440.10">
    <property type="entry name" value="GIY-YIG endonuclease"/>
    <property type="match status" value="1"/>
</dbReference>
<keyword evidence="4" id="KW-1185">Reference proteome</keyword>
<dbReference type="RefSeq" id="WP_112333812.1">
    <property type="nucleotide sequence ID" value="NZ_QLYR01000020.1"/>
</dbReference>
<dbReference type="SUPFAM" id="SSF64496">
    <property type="entry name" value="DNA-binding domain of intron-encoded endonucleases"/>
    <property type="match status" value="1"/>
</dbReference>
<feature type="domain" description="GIY-YIG" evidence="2">
    <location>
        <begin position="1"/>
        <end position="87"/>
    </location>
</feature>
<organism evidence="3 4">
    <name type="scientific">Hydrogeniiclostridium mannosilyticum</name>
    <dbReference type="NCBI Taxonomy" id="2764322"/>
    <lineage>
        <taxon>Bacteria</taxon>
        <taxon>Bacillati</taxon>
        <taxon>Bacillota</taxon>
        <taxon>Clostridia</taxon>
        <taxon>Eubacteriales</taxon>
        <taxon>Acutalibacteraceae</taxon>
        <taxon>Hydrogeniiclostridium</taxon>
    </lineage>
</organism>
<dbReference type="Gene3D" id="1.10.10.10">
    <property type="entry name" value="Winged helix-like DNA-binding domain superfamily/Winged helix DNA-binding domain"/>
    <property type="match status" value="1"/>
</dbReference>
<dbReference type="SUPFAM" id="SSF82771">
    <property type="entry name" value="GIY-YIG endonuclease"/>
    <property type="match status" value="1"/>
</dbReference>
<dbReference type="AlphaFoldDB" id="A0A328UAH8"/>
<reference evidence="3 4" key="1">
    <citation type="submission" date="2018-06" db="EMBL/GenBank/DDBJ databases">
        <title>Noncontiguous genome sequence of Ruminococcaceae bacterium ASD2818.</title>
        <authorList>
            <person name="Chaplin A.V."/>
            <person name="Sokolova S.R."/>
            <person name="Kochetkova T.O."/>
            <person name="Goltsov A.Y."/>
            <person name="Trofimov D.Y."/>
            <person name="Efimov B.A."/>
        </authorList>
    </citation>
    <scope>NUCLEOTIDE SEQUENCE [LARGE SCALE GENOMIC DNA]</scope>
    <source>
        <strain evidence="3 4">ASD2818</strain>
    </source>
</reference>
<dbReference type="Pfam" id="PF01541">
    <property type="entry name" value="GIY-YIG"/>
    <property type="match status" value="1"/>
</dbReference>
<proteinExistence type="predicted"/>
<dbReference type="NCBIfam" id="TIGR01453">
    <property type="entry name" value="grpIintron_endo"/>
    <property type="match status" value="1"/>
</dbReference>
<dbReference type="Proteomes" id="UP000249377">
    <property type="component" value="Unassembled WGS sequence"/>
</dbReference>